<accession>A0AAE1A297</accession>
<dbReference type="EMBL" id="JAWDGP010002890">
    <property type="protein sequence ID" value="KAK3778977.1"/>
    <property type="molecule type" value="Genomic_DNA"/>
</dbReference>
<sequence>MSKDQPGGRDGRDKISTHCVYFMRAVSEDSRPPPVSGKYLLLQLVASDQWPWLSASSGLYSVHYLDLHLPDWAEADCAVAWSMASQWGGHRADEVALTLPSTL</sequence>
<proteinExistence type="predicted"/>
<comment type="caution">
    <text evidence="1">The sequence shown here is derived from an EMBL/GenBank/DDBJ whole genome shotgun (WGS) entry which is preliminary data.</text>
</comment>
<organism evidence="1 2">
    <name type="scientific">Elysia crispata</name>
    <name type="common">lettuce slug</name>
    <dbReference type="NCBI Taxonomy" id="231223"/>
    <lineage>
        <taxon>Eukaryota</taxon>
        <taxon>Metazoa</taxon>
        <taxon>Spiralia</taxon>
        <taxon>Lophotrochozoa</taxon>
        <taxon>Mollusca</taxon>
        <taxon>Gastropoda</taxon>
        <taxon>Heterobranchia</taxon>
        <taxon>Euthyneura</taxon>
        <taxon>Panpulmonata</taxon>
        <taxon>Sacoglossa</taxon>
        <taxon>Placobranchoidea</taxon>
        <taxon>Plakobranchidae</taxon>
        <taxon>Elysia</taxon>
    </lineage>
</organism>
<protein>
    <submittedName>
        <fullName evidence="1">Uncharacterized protein</fullName>
    </submittedName>
</protein>
<dbReference type="AlphaFoldDB" id="A0AAE1A297"/>
<name>A0AAE1A297_9GAST</name>
<keyword evidence="2" id="KW-1185">Reference proteome</keyword>
<evidence type="ECO:0000313" key="2">
    <source>
        <dbReference type="Proteomes" id="UP001283361"/>
    </source>
</evidence>
<gene>
    <name evidence="1" type="ORF">RRG08_034238</name>
</gene>
<evidence type="ECO:0000313" key="1">
    <source>
        <dbReference type="EMBL" id="KAK3778977.1"/>
    </source>
</evidence>
<dbReference type="Proteomes" id="UP001283361">
    <property type="component" value="Unassembled WGS sequence"/>
</dbReference>
<reference evidence="1" key="1">
    <citation type="journal article" date="2023" name="G3 (Bethesda)">
        <title>A reference genome for the long-term kleptoplast-retaining sea slug Elysia crispata morphotype clarki.</title>
        <authorList>
            <person name="Eastman K.E."/>
            <person name="Pendleton A.L."/>
            <person name="Shaikh M.A."/>
            <person name="Suttiyut T."/>
            <person name="Ogas R."/>
            <person name="Tomko P."/>
            <person name="Gavelis G."/>
            <person name="Widhalm J.R."/>
            <person name="Wisecaver J.H."/>
        </authorList>
    </citation>
    <scope>NUCLEOTIDE SEQUENCE</scope>
    <source>
        <strain evidence="1">ECLA1</strain>
    </source>
</reference>